<evidence type="ECO:0000313" key="2">
    <source>
        <dbReference type="EMBL" id="GAA3240550.1"/>
    </source>
</evidence>
<dbReference type="GO" id="GO:0016301">
    <property type="term" value="F:kinase activity"/>
    <property type="evidence" value="ECO:0007669"/>
    <property type="project" value="UniProtKB-KW"/>
</dbReference>
<keyword evidence="2" id="KW-0808">Transferase</keyword>
<comment type="caution">
    <text evidence="2">The sequence shown here is derived from an EMBL/GenBank/DDBJ whole genome shotgun (WGS) entry which is preliminary data.</text>
</comment>
<evidence type="ECO:0000259" key="1">
    <source>
        <dbReference type="PROSITE" id="PS50835"/>
    </source>
</evidence>
<dbReference type="PROSITE" id="PS50835">
    <property type="entry name" value="IG_LIKE"/>
    <property type="match status" value="1"/>
</dbReference>
<evidence type="ECO:0000313" key="3">
    <source>
        <dbReference type="Proteomes" id="UP001501237"/>
    </source>
</evidence>
<feature type="domain" description="Ig-like" evidence="1">
    <location>
        <begin position="236"/>
        <end position="278"/>
    </location>
</feature>
<proteinExistence type="predicted"/>
<organism evidence="2 3">
    <name type="scientific">Actinocorallia longicatena</name>
    <dbReference type="NCBI Taxonomy" id="111803"/>
    <lineage>
        <taxon>Bacteria</taxon>
        <taxon>Bacillati</taxon>
        <taxon>Actinomycetota</taxon>
        <taxon>Actinomycetes</taxon>
        <taxon>Streptosporangiales</taxon>
        <taxon>Thermomonosporaceae</taxon>
        <taxon>Actinocorallia</taxon>
    </lineage>
</organism>
<protein>
    <submittedName>
        <fullName evidence="2">NAD(+)/NADH kinase</fullName>
    </submittedName>
</protein>
<keyword evidence="2" id="KW-0418">Kinase</keyword>
<name>A0ABP6QN02_9ACTN</name>
<dbReference type="InterPro" id="IPR007110">
    <property type="entry name" value="Ig-like_dom"/>
</dbReference>
<reference evidence="3" key="1">
    <citation type="journal article" date="2019" name="Int. J. Syst. Evol. Microbiol.">
        <title>The Global Catalogue of Microorganisms (GCM) 10K type strain sequencing project: providing services to taxonomists for standard genome sequencing and annotation.</title>
        <authorList>
            <consortium name="The Broad Institute Genomics Platform"/>
            <consortium name="The Broad Institute Genome Sequencing Center for Infectious Disease"/>
            <person name="Wu L."/>
            <person name="Ma J."/>
        </authorList>
    </citation>
    <scope>NUCLEOTIDE SEQUENCE [LARGE SCALE GENOMIC DNA]</scope>
    <source>
        <strain evidence="3">JCM 9377</strain>
    </source>
</reference>
<dbReference type="PANTHER" id="PTHR13158">
    <property type="match status" value="1"/>
</dbReference>
<gene>
    <name evidence="2" type="ORF">GCM10010468_77310</name>
</gene>
<dbReference type="Gene3D" id="3.40.50.10330">
    <property type="entry name" value="Probable inorganic polyphosphate/atp-NAD kinase, domain 1"/>
    <property type="match status" value="1"/>
</dbReference>
<keyword evidence="3" id="KW-1185">Reference proteome</keyword>
<sequence length="296" mass="31810">MALTPRVVIVHRRTEYDELVARHGTRQQAAYYLRSRGRDLGEVLAPHEAVGRALREVGTAVPVEWRRGNVERGDLDRFLFAPDDLVVAVGQDGLVANVAKYLDGQPVIGINPDPARNPGVLVPHAAGGAAALLQAAARGGVDCEERVMVTATADDGRSLTALNEIYFGSPTHQSARYRLESPVTERQSSSGVLVGTGTGATGWCRSAWLERRSGLDLPGPTERRLTWFVREAWPSPATGATSTEGVLTPGTPLTLTCETDGLVAFGDGVESDRLTLSWGQRLTVDLAARSLRLVRP</sequence>
<accession>A0ABP6QN02</accession>
<dbReference type="SUPFAM" id="SSF111331">
    <property type="entry name" value="NAD kinase/diacylglycerol kinase-like"/>
    <property type="match status" value="1"/>
</dbReference>
<dbReference type="RefSeq" id="WP_344838996.1">
    <property type="nucleotide sequence ID" value="NZ_BAAAUV010000041.1"/>
</dbReference>
<dbReference type="PANTHER" id="PTHR13158:SF5">
    <property type="entry name" value="NAD KINASE 2, MITOCHONDRIAL"/>
    <property type="match status" value="1"/>
</dbReference>
<dbReference type="EMBL" id="BAAAUV010000041">
    <property type="protein sequence ID" value="GAA3240550.1"/>
    <property type="molecule type" value="Genomic_DNA"/>
</dbReference>
<dbReference type="InterPro" id="IPR016064">
    <property type="entry name" value="NAD/diacylglycerol_kinase_sf"/>
</dbReference>
<dbReference type="InterPro" id="IPR017438">
    <property type="entry name" value="ATP-NAD_kinase_N"/>
</dbReference>
<dbReference type="Proteomes" id="UP001501237">
    <property type="component" value="Unassembled WGS sequence"/>
</dbReference>